<dbReference type="EMBL" id="MOMC01000088">
    <property type="protein sequence ID" value="ONH23320.1"/>
    <property type="molecule type" value="Genomic_DNA"/>
</dbReference>
<dbReference type="SUPFAM" id="SSF161111">
    <property type="entry name" value="Cation efflux protein transmembrane domain-like"/>
    <property type="match status" value="1"/>
</dbReference>
<dbReference type="PANTHER" id="PTHR13414:SF9">
    <property type="entry name" value="PROTON-COUPLED ZINC ANTIPORTER SLC30A9, MITOCHONDRIAL"/>
    <property type="match status" value="1"/>
</dbReference>
<organism evidence="8 9">
    <name type="scientific">Pseudofrankia asymbiotica</name>
    <dbReference type="NCBI Taxonomy" id="1834516"/>
    <lineage>
        <taxon>Bacteria</taxon>
        <taxon>Bacillati</taxon>
        <taxon>Actinomycetota</taxon>
        <taxon>Actinomycetes</taxon>
        <taxon>Frankiales</taxon>
        <taxon>Frankiaceae</taxon>
        <taxon>Pseudofrankia</taxon>
    </lineage>
</organism>
<keyword evidence="5 6" id="KW-0472">Membrane</keyword>
<evidence type="ECO:0000313" key="9">
    <source>
        <dbReference type="Proteomes" id="UP000188929"/>
    </source>
</evidence>
<evidence type="ECO:0000256" key="2">
    <source>
        <dbReference type="ARBA" id="ARBA00022448"/>
    </source>
</evidence>
<dbReference type="Gene3D" id="1.20.1510.10">
    <property type="entry name" value="Cation efflux protein transmembrane domain"/>
    <property type="match status" value="1"/>
</dbReference>
<feature type="transmembrane region" description="Helical" evidence="6">
    <location>
        <begin position="128"/>
        <end position="151"/>
    </location>
</feature>
<evidence type="ECO:0000256" key="6">
    <source>
        <dbReference type="SAM" id="Phobius"/>
    </source>
</evidence>
<feature type="transmembrane region" description="Helical" evidence="6">
    <location>
        <begin position="186"/>
        <end position="205"/>
    </location>
</feature>
<dbReference type="InterPro" id="IPR058533">
    <property type="entry name" value="Cation_efflux_TM"/>
</dbReference>
<dbReference type="GO" id="GO:0016020">
    <property type="term" value="C:membrane"/>
    <property type="evidence" value="ECO:0007669"/>
    <property type="project" value="UniProtKB-SubCell"/>
</dbReference>
<comment type="subcellular location">
    <subcellularLocation>
        <location evidence="1">Membrane</location>
        <topology evidence="1">Multi-pass membrane protein</topology>
    </subcellularLocation>
</comment>
<dbReference type="GO" id="GO:0008324">
    <property type="term" value="F:monoatomic cation transmembrane transporter activity"/>
    <property type="evidence" value="ECO:0007669"/>
    <property type="project" value="InterPro"/>
</dbReference>
<evidence type="ECO:0000256" key="3">
    <source>
        <dbReference type="ARBA" id="ARBA00022692"/>
    </source>
</evidence>
<feature type="transmembrane region" description="Helical" evidence="6">
    <location>
        <begin position="211"/>
        <end position="229"/>
    </location>
</feature>
<proteinExistence type="predicted"/>
<evidence type="ECO:0000259" key="7">
    <source>
        <dbReference type="Pfam" id="PF01545"/>
    </source>
</evidence>
<dbReference type="InterPro" id="IPR040177">
    <property type="entry name" value="SLC30A9"/>
</dbReference>
<keyword evidence="9" id="KW-1185">Reference proteome</keyword>
<dbReference type="STRING" id="1834516.BL253_33290"/>
<sequence>MPPEAEAAIPLQQDGGKGESDSSLTIAIAFGANLVIAIAKSVAALLTGSASMVAEAAHSWADAGNEVFLVVADRRSRRPPEPTHPHGFGREAYVWSLFAAMGLFVAGGAVSITHGVQELFAAESDGGAYIVGYVVLAVSFLLEGTSFLQSVRQARPEARSMNRDVIEHVLETTDPTLRAVFAEDSAALAGIVLAALGLALHQITGVAAFDAAGSILVGVLLGGVALVLISRNRRFLIGQEADPQVRMATMRALLEMPEVERVTYLRVEVVGPRMITVVGDVDLVGDDIEPRVAVRLREIEARLTSSPAVVHAVLSLSAPDEPSVTP</sequence>
<dbReference type="PANTHER" id="PTHR13414">
    <property type="entry name" value="HUEL-CATION TRANSPORTER"/>
    <property type="match status" value="1"/>
</dbReference>
<gene>
    <name evidence="8" type="ORF">BL253_33290</name>
</gene>
<keyword evidence="3 6" id="KW-0812">Transmembrane</keyword>
<dbReference type="InterPro" id="IPR002524">
    <property type="entry name" value="Cation_efflux"/>
</dbReference>
<dbReference type="AlphaFoldDB" id="A0A1V2I395"/>
<accession>A0A1V2I395</accession>
<name>A0A1V2I395_9ACTN</name>
<dbReference type="Pfam" id="PF01545">
    <property type="entry name" value="Cation_efflux"/>
    <property type="match status" value="1"/>
</dbReference>
<dbReference type="GO" id="GO:0006829">
    <property type="term" value="P:zinc ion transport"/>
    <property type="evidence" value="ECO:0007669"/>
    <property type="project" value="InterPro"/>
</dbReference>
<comment type="caution">
    <text evidence="8">The sequence shown here is derived from an EMBL/GenBank/DDBJ whole genome shotgun (WGS) entry which is preliminary data.</text>
</comment>
<keyword evidence="4 6" id="KW-1133">Transmembrane helix</keyword>
<dbReference type="Proteomes" id="UP000188929">
    <property type="component" value="Unassembled WGS sequence"/>
</dbReference>
<evidence type="ECO:0000256" key="4">
    <source>
        <dbReference type="ARBA" id="ARBA00022989"/>
    </source>
</evidence>
<evidence type="ECO:0000313" key="8">
    <source>
        <dbReference type="EMBL" id="ONH23320.1"/>
    </source>
</evidence>
<keyword evidence="2" id="KW-0813">Transport</keyword>
<protein>
    <submittedName>
        <fullName evidence="8">Cation transporter</fullName>
    </submittedName>
</protein>
<evidence type="ECO:0000256" key="1">
    <source>
        <dbReference type="ARBA" id="ARBA00004141"/>
    </source>
</evidence>
<feature type="transmembrane region" description="Helical" evidence="6">
    <location>
        <begin position="24"/>
        <end position="46"/>
    </location>
</feature>
<feature type="domain" description="Cation efflux protein transmembrane" evidence="7">
    <location>
        <begin position="27"/>
        <end position="235"/>
    </location>
</feature>
<reference evidence="9" key="1">
    <citation type="submission" date="2016-10" db="EMBL/GenBank/DDBJ databases">
        <title>Frankia sp. NRRL B-16386 Genome sequencing.</title>
        <authorList>
            <person name="Ghodhbane-Gtari F."/>
            <person name="Swanson E."/>
            <person name="Gueddou A."/>
            <person name="Hezbri K."/>
            <person name="Ktari K."/>
            <person name="Nouioui I."/>
            <person name="Morris K."/>
            <person name="Simpson S."/>
            <person name="Abebe-Akele F."/>
            <person name="Thomas K."/>
            <person name="Gtari M."/>
            <person name="Tisa L.S."/>
        </authorList>
    </citation>
    <scope>NUCLEOTIDE SEQUENCE [LARGE SCALE GENOMIC DNA]</scope>
    <source>
        <strain evidence="9">NRRL B-16386</strain>
    </source>
</reference>
<evidence type="ECO:0000256" key="5">
    <source>
        <dbReference type="ARBA" id="ARBA00023136"/>
    </source>
</evidence>
<dbReference type="InterPro" id="IPR027469">
    <property type="entry name" value="Cation_efflux_TMD_sf"/>
</dbReference>
<dbReference type="NCBIfam" id="TIGR01297">
    <property type="entry name" value="CDF"/>
    <property type="match status" value="1"/>
</dbReference>
<feature type="transmembrane region" description="Helical" evidence="6">
    <location>
        <begin position="92"/>
        <end position="116"/>
    </location>
</feature>